<keyword evidence="5" id="KW-0560">Oxidoreductase</keyword>
<keyword evidence="9" id="KW-0812">Transmembrane</keyword>
<keyword evidence="7 10" id="KW-0503">Monooxygenase</keyword>
<evidence type="ECO:0000256" key="2">
    <source>
        <dbReference type="ARBA" id="ARBA00010617"/>
    </source>
</evidence>
<dbReference type="SUPFAM" id="SSF48264">
    <property type="entry name" value="Cytochrome P450"/>
    <property type="match status" value="1"/>
</dbReference>
<dbReference type="AlphaFoldDB" id="A0A8H6ITR4"/>
<dbReference type="CDD" id="cd11041">
    <property type="entry name" value="CYP503A1-like"/>
    <property type="match status" value="1"/>
</dbReference>
<keyword evidence="11" id="KW-1185">Reference proteome</keyword>
<comment type="similarity">
    <text evidence="2">Belongs to the cytochrome P450 family.</text>
</comment>
<dbReference type="GO" id="GO:0005506">
    <property type="term" value="F:iron ion binding"/>
    <property type="evidence" value="ECO:0007669"/>
    <property type="project" value="InterPro"/>
</dbReference>
<dbReference type="Proteomes" id="UP000652219">
    <property type="component" value="Unassembled WGS sequence"/>
</dbReference>
<evidence type="ECO:0000256" key="4">
    <source>
        <dbReference type="ARBA" id="ARBA00022723"/>
    </source>
</evidence>
<gene>
    <name evidence="10" type="ORF">CSOJ01_12857</name>
</gene>
<evidence type="ECO:0000256" key="6">
    <source>
        <dbReference type="ARBA" id="ARBA00023004"/>
    </source>
</evidence>
<protein>
    <submittedName>
        <fullName evidence="10">P450 monooxygenase</fullName>
    </submittedName>
</protein>
<keyword evidence="6 8" id="KW-0408">Iron</keyword>
<reference evidence="10 11" key="1">
    <citation type="journal article" date="2020" name="Phytopathology">
        <title>Genome Sequence Resources of Colletotrichum truncatum, C. plurivorum, C. musicola, and C. sojae: Four Species Pathogenic to Soybean (Glycine max).</title>
        <authorList>
            <person name="Rogerio F."/>
            <person name="Boufleur T.R."/>
            <person name="Ciampi-Guillardi M."/>
            <person name="Sukno S.A."/>
            <person name="Thon M.R."/>
            <person name="Massola Junior N.S."/>
            <person name="Baroncelli R."/>
        </authorList>
    </citation>
    <scope>NUCLEOTIDE SEQUENCE [LARGE SCALE GENOMIC DNA]</scope>
    <source>
        <strain evidence="10 11">LFN0009</strain>
    </source>
</reference>
<evidence type="ECO:0000256" key="9">
    <source>
        <dbReference type="SAM" id="Phobius"/>
    </source>
</evidence>
<evidence type="ECO:0000256" key="8">
    <source>
        <dbReference type="PIRSR" id="PIRSR602401-1"/>
    </source>
</evidence>
<feature type="transmembrane region" description="Helical" evidence="9">
    <location>
        <begin position="15"/>
        <end position="34"/>
    </location>
</feature>
<keyword evidence="4 8" id="KW-0479">Metal-binding</keyword>
<dbReference type="PANTHER" id="PTHR46206:SF2">
    <property type="entry name" value="CYTOCHROME P450 MONOOXYGENASE AUSG-RELATED"/>
    <property type="match status" value="1"/>
</dbReference>
<dbReference type="PRINTS" id="PR00463">
    <property type="entry name" value="EP450I"/>
</dbReference>
<dbReference type="GO" id="GO:0016705">
    <property type="term" value="F:oxidoreductase activity, acting on paired donors, with incorporation or reduction of molecular oxygen"/>
    <property type="evidence" value="ECO:0007669"/>
    <property type="project" value="InterPro"/>
</dbReference>
<sequence>MEILLEFLSRLRGNTYVSSALVLAALVVFFYFNYSTQPYRGIPYVGGPRWDILNLKAQYRFVTDCKKLIQEGLAKIIGFVPIVILPPRYVPLIKDHPNLDFGKSAEKRLFGQYPGLDWAHKINEDRIFQESLRINMTQYLSEATPLLAEEAREILDDFFPQSHEWTPFLFGKHAGEMGVRLSTLVFLGKKFTRNKEWLYICTQYPEGIFGAVGGLLSTPKLFRPFLYRYLPQIKALQKYGKVAKELILPEVEERERLRATGADIKFNDALEWYYKNSAKRGKEDFDAVSAMISLAFASTHTTVDLLCNVLYDLAAHPECVEPLRAEIDRVLAEDGGWKKTTLYKMRLMDSFLKESQRMNPVQLTAMNRYVKETTVLSDGTRLPKGSLLAVSLAALRDPRQFADPDRFDGFRFARRREQPGQENQWQFTSTRNEFYSFGHGQWSCPGRFLVGNELKIFLAELLLRYDLKYPEGVTRPEPGWFATESQVDMKTPVLFRLREKV</sequence>
<feature type="binding site" description="axial binding residue" evidence="8">
    <location>
        <position position="444"/>
    </location>
    <ligand>
        <name>heme</name>
        <dbReference type="ChEBI" id="CHEBI:30413"/>
    </ligand>
    <ligandPart>
        <name>Fe</name>
        <dbReference type="ChEBI" id="CHEBI:18248"/>
    </ligandPart>
</feature>
<keyword evidence="9" id="KW-0472">Membrane</keyword>
<evidence type="ECO:0000313" key="11">
    <source>
        <dbReference type="Proteomes" id="UP000652219"/>
    </source>
</evidence>
<dbReference type="InterPro" id="IPR001128">
    <property type="entry name" value="Cyt_P450"/>
</dbReference>
<dbReference type="GO" id="GO:0004497">
    <property type="term" value="F:monooxygenase activity"/>
    <property type="evidence" value="ECO:0007669"/>
    <property type="project" value="UniProtKB-KW"/>
</dbReference>
<comment type="caution">
    <text evidence="10">The sequence shown here is derived from an EMBL/GenBank/DDBJ whole genome shotgun (WGS) entry which is preliminary data.</text>
</comment>
<accession>A0A8H6ITR4</accession>
<evidence type="ECO:0000256" key="1">
    <source>
        <dbReference type="ARBA" id="ARBA00001971"/>
    </source>
</evidence>
<evidence type="ECO:0000256" key="5">
    <source>
        <dbReference type="ARBA" id="ARBA00023002"/>
    </source>
</evidence>
<proteinExistence type="inferred from homology"/>
<dbReference type="InterPro" id="IPR002401">
    <property type="entry name" value="Cyt_P450_E_grp-I"/>
</dbReference>
<dbReference type="EMBL" id="WIGN01000346">
    <property type="protein sequence ID" value="KAF6798080.1"/>
    <property type="molecule type" value="Genomic_DNA"/>
</dbReference>
<keyword evidence="3 8" id="KW-0349">Heme</keyword>
<dbReference type="Gene3D" id="1.10.630.10">
    <property type="entry name" value="Cytochrome P450"/>
    <property type="match status" value="1"/>
</dbReference>
<name>A0A8H6ITR4_9PEZI</name>
<dbReference type="PANTHER" id="PTHR46206">
    <property type="entry name" value="CYTOCHROME P450"/>
    <property type="match status" value="1"/>
</dbReference>
<dbReference type="InterPro" id="IPR036396">
    <property type="entry name" value="Cyt_P450_sf"/>
</dbReference>
<evidence type="ECO:0000256" key="3">
    <source>
        <dbReference type="ARBA" id="ARBA00022617"/>
    </source>
</evidence>
<dbReference type="GO" id="GO:0020037">
    <property type="term" value="F:heme binding"/>
    <property type="evidence" value="ECO:0007669"/>
    <property type="project" value="InterPro"/>
</dbReference>
<evidence type="ECO:0000313" key="10">
    <source>
        <dbReference type="EMBL" id="KAF6798080.1"/>
    </source>
</evidence>
<dbReference type="Pfam" id="PF00067">
    <property type="entry name" value="p450"/>
    <property type="match status" value="1"/>
</dbReference>
<evidence type="ECO:0000256" key="7">
    <source>
        <dbReference type="ARBA" id="ARBA00023033"/>
    </source>
</evidence>
<organism evidence="10 11">
    <name type="scientific">Colletotrichum sojae</name>
    <dbReference type="NCBI Taxonomy" id="2175907"/>
    <lineage>
        <taxon>Eukaryota</taxon>
        <taxon>Fungi</taxon>
        <taxon>Dikarya</taxon>
        <taxon>Ascomycota</taxon>
        <taxon>Pezizomycotina</taxon>
        <taxon>Sordariomycetes</taxon>
        <taxon>Hypocreomycetidae</taxon>
        <taxon>Glomerellales</taxon>
        <taxon>Glomerellaceae</taxon>
        <taxon>Colletotrichum</taxon>
        <taxon>Colletotrichum orchidearum species complex</taxon>
    </lineage>
</organism>
<keyword evidence="9" id="KW-1133">Transmembrane helix</keyword>
<comment type="cofactor">
    <cofactor evidence="1 8">
        <name>heme</name>
        <dbReference type="ChEBI" id="CHEBI:30413"/>
    </cofactor>
</comment>